<dbReference type="RefSeq" id="WP_166858087.1">
    <property type="nucleotide sequence ID" value="NZ_JAAQOM010000003.1"/>
</dbReference>
<dbReference type="InterPro" id="IPR052945">
    <property type="entry name" value="Mitotic_Regulator"/>
</dbReference>
<dbReference type="SMART" id="SM00671">
    <property type="entry name" value="SEL1"/>
    <property type="match status" value="5"/>
</dbReference>
<gene>
    <name evidence="2" type="ORF">HAV22_07550</name>
</gene>
<evidence type="ECO:0000313" key="3">
    <source>
        <dbReference type="Proteomes" id="UP000716322"/>
    </source>
</evidence>
<name>A0ABX0P9I1_9BURK</name>
<dbReference type="Proteomes" id="UP000716322">
    <property type="component" value="Unassembled WGS sequence"/>
</dbReference>
<dbReference type="InterPro" id="IPR006597">
    <property type="entry name" value="Sel1-like"/>
</dbReference>
<evidence type="ECO:0000313" key="2">
    <source>
        <dbReference type="EMBL" id="NIA53507.1"/>
    </source>
</evidence>
<dbReference type="SUPFAM" id="SSF81901">
    <property type="entry name" value="HCP-like"/>
    <property type="match status" value="1"/>
</dbReference>
<dbReference type="Gene3D" id="1.25.40.10">
    <property type="entry name" value="Tetratricopeptide repeat domain"/>
    <property type="match status" value="1"/>
</dbReference>
<feature type="chain" id="PRO_5046364163" evidence="1">
    <location>
        <begin position="21"/>
        <end position="324"/>
    </location>
</feature>
<sequence length="324" mass="34720">MILRAAGLALALLLAGQADAQVPRQAPDQPLKLAQQALAAGDYGKAYREYERHAADSPLAQFTLGLFEREGWGRPANPVAACAWFDKAAAANVPAAQQFVGGCFAQGIGRAVDGQAAVQWYRKAGASGIYAALCAAGDLYLSGRIVDKNVQEGLALCTAAAQAESPPAMLRLADLYRAGTQVSQDLKLARYWYEQAAQRHDHEAQFRLGVMLSEGDGGPADVVQARFWLEHAAAEGYAPAYLPTAVLYANAPVDPRTGALTPNDLAKVYMWNRAAKAVTTNPLQLADIARIDGMVLAVMPAQWQPDLDRKVADHLAKFPPTQPR</sequence>
<keyword evidence="3" id="KW-1185">Reference proteome</keyword>
<proteinExistence type="predicted"/>
<protein>
    <submittedName>
        <fullName evidence="2">Sel1 repeat family protein</fullName>
    </submittedName>
</protein>
<dbReference type="PANTHER" id="PTHR43628">
    <property type="entry name" value="ACTIVATOR OF C KINASE PROTEIN 1-RELATED"/>
    <property type="match status" value="1"/>
</dbReference>
<comment type="caution">
    <text evidence="2">The sequence shown here is derived from an EMBL/GenBank/DDBJ whole genome shotgun (WGS) entry which is preliminary data.</text>
</comment>
<dbReference type="Pfam" id="PF08238">
    <property type="entry name" value="Sel1"/>
    <property type="match status" value="5"/>
</dbReference>
<accession>A0ABX0P9I1</accession>
<organism evidence="2 3">
    <name type="scientific">Telluria antibiotica</name>
    <dbReference type="NCBI Taxonomy" id="2717319"/>
    <lineage>
        <taxon>Bacteria</taxon>
        <taxon>Pseudomonadati</taxon>
        <taxon>Pseudomonadota</taxon>
        <taxon>Betaproteobacteria</taxon>
        <taxon>Burkholderiales</taxon>
        <taxon>Oxalobacteraceae</taxon>
        <taxon>Telluria group</taxon>
        <taxon>Telluria</taxon>
    </lineage>
</organism>
<evidence type="ECO:0000256" key="1">
    <source>
        <dbReference type="SAM" id="SignalP"/>
    </source>
</evidence>
<feature type="signal peptide" evidence="1">
    <location>
        <begin position="1"/>
        <end position="20"/>
    </location>
</feature>
<reference evidence="2 3" key="1">
    <citation type="submission" date="2020-03" db="EMBL/GenBank/DDBJ databases">
        <title>Genome sequence of strain Massilia sp. TW-1.</title>
        <authorList>
            <person name="Chaudhary D.K."/>
        </authorList>
    </citation>
    <scope>NUCLEOTIDE SEQUENCE [LARGE SCALE GENOMIC DNA]</scope>
    <source>
        <strain evidence="2 3">TW-1</strain>
    </source>
</reference>
<dbReference type="InterPro" id="IPR011990">
    <property type="entry name" value="TPR-like_helical_dom_sf"/>
</dbReference>
<dbReference type="PANTHER" id="PTHR43628:SF1">
    <property type="entry name" value="CHITIN SYNTHASE REGULATORY FACTOR 2-RELATED"/>
    <property type="match status" value="1"/>
</dbReference>
<keyword evidence="1" id="KW-0732">Signal</keyword>
<dbReference type="EMBL" id="JAAQOM010000003">
    <property type="protein sequence ID" value="NIA53507.1"/>
    <property type="molecule type" value="Genomic_DNA"/>
</dbReference>